<evidence type="ECO:0000256" key="15">
    <source>
        <dbReference type="ARBA" id="ARBA00049902"/>
    </source>
</evidence>
<keyword evidence="7 16" id="KW-1133">Transmembrane helix</keyword>
<evidence type="ECO:0000256" key="10">
    <source>
        <dbReference type="ARBA" id="ARBA00033270"/>
    </source>
</evidence>
<accession>A0A2V1IUK4</accession>
<evidence type="ECO:0000256" key="3">
    <source>
        <dbReference type="ARBA" id="ARBA00022679"/>
    </source>
</evidence>
<feature type="transmembrane region" description="Helical" evidence="16">
    <location>
        <begin position="99"/>
        <end position="120"/>
    </location>
</feature>
<dbReference type="GO" id="GO:0015648">
    <property type="term" value="F:lipid-linked peptidoglycan transporter activity"/>
    <property type="evidence" value="ECO:0007669"/>
    <property type="project" value="TreeGrafter"/>
</dbReference>
<dbReference type="GO" id="GO:0009252">
    <property type="term" value="P:peptidoglycan biosynthetic process"/>
    <property type="evidence" value="ECO:0007669"/>
    <property type="project" value="UniProtKB-KW"/>
</dbReference>
<evidence type="ECO:0000256" key="14">
    <source>
        <dbReference type="ARBA" id="ARBA00044770"/>
    </source>
</evidence>
<evidence type="ECO:0000256" key="4">
    <source>
        <dbReference type="ARBA" id="ARBA00022692"/>
    </source>
</evidence>
<feature type="transmembrane region" description="Helical" evidence="16">
    <location>
        <begin position="316"/>
        <end position="342"/>
    </location>
</feature>
<keyword evidence="3" id="KW-0808">Transferase</keyword>
<proteinExistence type="inferred from homology"/>
<evidence type="ECO:0000256" key="1">
    <source>
        <dbReference type="ARBA" id="ARBA00004141"/>
    </source>
</evidence>
<feature type="transmembrane region" description="Helical" evidence="16">
    <location>
        <begin position="35"/>
        <end position="54"/>
    </location>
</feature>
<comment type="catalytic activity">
    <reaction evidence="15">
        <text>[GlcNAc-(1-&gt;4)-Mur2Ac(oyl-L-Ala-gamma-D-Glu-L-Lys-D-Ala-D-Ala)](n)-di-trans,octa-cis-undecaprenyl diphosphate + beta-D-GlcNAc-(1-&gt;4)-Mur2Ac(oyl-L-Ala-gamma-D-Glu-L-Lys-D-Ala-D-Ala)-di-trans,octa-cis-undecaprenyl diphosphate = [GlcNAc-(1-&gt;4)-Mur2Ac(oyl-L-Ala-gamma-D-Glu-L-Lys-D-Ala-D-Ala)](n+1)-di-trans,octa-cis-undecaprenyl diphosphate + di-trans,octa-cis-undecaprenyl diphosphate + H(+)</text>
        <dbReference type="Rhea" id="RHEA:23708"/>
        <dbReference type="Rhea" id="RHEA-COMP:9602"/>
        <dbReference type="Rhea" id="RHEA-COMP:9603"/>
        <dbReference type="ChEBI" id="CHEBI:15378"/>
        <dbReference type="ChEBI" id="CHEBI:58405"/>
        <dbReference type="ChEBI" id="CHEBI:60033"/>
        <dbReference type="ChEBI" id="CHEBI:78435"/>
        <dbReference type="EC" id="2.4.99.28"/>
    </reaction>
</comment>
<evidence type="ECO:0000256" key="13">
    <source>
        <dbReference type="ARBA" id="ARBA00041418"/>
    </source>
</evidence>
<feature type="transmembrane region" description="Helical" evidence="16">
    <location>
        <begin position="397"/>
        <end position="417"/>
    </location>
</feature>
<evidence type="ECO:0000256" key="5">
    <source>
        <dbReference type="ARBA" id="ARBA00022960"/>
    </source>
</evidence>
<evidence type="ECO:0000256" key="11">
    <source>
        <dbReference type="ARBA" id="ARBA00038053"/>
    </source>
</evidence>
<keyword evidence="2" id="KW-0328">Glycosyltransferase</keyword>
<evidence type="ECO:0000256" key="9">
    <source>
        <dbReference type="ARBA" id="ARBA00032370"/>
    </source>
</evidence>
<protein>
    <recommendedName>
        <fullName evidence="12">Probable peptidoglycan glycosyltransferase FtsW</fullName>
        <ecNumber evidence="14">2.4.99.28</ecNumber>
    </recommendedName>
    <alternativeName>
        <fullName evidence="13">Cell division protein FtsW</fullName>
    </alternativeName>
    <alternativeName>
        <fullName evidence="10">Cell wall polymerase</fullName>
    </alternativeName>
    <alternativeName>
        <fullName evidence="9">Peptidoglycan polymerase</fullName>
    </alternativeName>
</protein>
<feature type="transmembrane region" description="Helical" evidence="16">
    <location>
        <begin position="189"/>
        <end position="206"/>
    </location>
</feature>
<dbReference type="EC" id="2.4.99.28" evidence="14"/>
<dbReference type="AlphaFoldDB" id="A0A2V1IUK4"/>
<keyword evidence="6" id="KW-0573">Peptidoglycan synthesis</keyword>
<evidence type="ECO:0000256" key="7">
    <source>
        <dbReference type="ARBA" id="ARBA00022989"/>
    </source>
</evidence>
<gene>
    <name evidence="17" type="ORF">C5O25_10085</name>
</gene>
<dbReference type="GO" id="GO:0008955">
    <property type="term" value="F:peptidoglycan glycosyltransferase activity"/>
    <property type="evidence" value="ECO:0007669"/>
    <property type="project" value="UniProtKB-EC"/>
</dbReference>
<keyword evidence="18" id="KW-1185">Reference proteome</keyword>
<feature type="transmembrane region" description="Helical" evidence="16">
    <location>
        <begin position="354"/>
        <end position="377"/>
    </location>
</feature>
<sequence>MENFEIIPPVDMSQPAATKPAKSEIEANARSDKHIWGIYIMLCLISLIELYSASSREVNVHGVLGVFGPLVRHVGLLVIGLGLMLYIQRVPYQKFEKPIWVLVIASIGMMLYVLFCGEIVNGARRSFNLMGITIQPSEFLKLSAALVIALIMSKNHNKHTAGVYNRGVIMSAMIVAVFGGLLIKQGLTNTLLLMAISMSMMIVGGVEWRKLIVVGVVYAMLAGIFLIFGSGRESAPATVDGAPVVEATQTEGRHGTWYNRIMRHRGDGRPKYEYDINAENRQEMYAYMAQANGGVFGVMPGNSRETARLPLAFSDYIYAIVIEDTGLVGGIVVLVLYLWLLARASSIASRCQRVFSALLVIGMAVMIVYQALFHMAIVSGLAPVSGQPLPLISKGGSSIIVTSIAFGVMLSVSRHAALNGAKRQEVKAEMESLPENLRGENPTMMQ</sequence>
<evidence type="ECO:0000256" key="16">
    <source>
        <dbReference type="SAM" id="Phobius"/>
    </source>
</evidence>
<dbReference type="GO" id="GO:0032153">
    <property type="term" value="C:cell division site"/>
    <property type="evidence" value="ECO:0007669"/>
    <property type="project" value="TreeGrafter"/>
</dbReference>
<evidence type="ECO:0000256" key="12">
    <source>
        <dbReference type="ARBA" id="ARBA00041185"/>
    </source>
</evidence>
<dbReference type="EMBL" id="PUBV01000023">
    <property type="protein sequence ID" value="PWB06518.1"/>
    <property type="molecule type" value="Genomic_DNA"/>
</dbReference>
<evidence type="ECO:0000313" key="18">
    <source>
        <dbReference type="Proteomes" id="UP000244925"/>
    </source>
</evidence>
<dbReference type="Pfam" id="PF01098">
    <property type="entry name" value="FTSW_RODA_SPOVE"/>
    <property type="match status" value="1"/>
</dbReference>
<feature type="transmembrane region" description="Helical" evidence="16">
    <location>
        <begin position="163"/>
        <end position="183"/>
    </location>
</feature>
<organism evidence="17 18">
    <name type="scientific">Paramuribaculum intestinale</name>
    <dbReference type="NCBI Taxonomy" id="2094151"/>
    <lineage>
        <taxon>Bacteria</taxon>
        <taxon>Pseudomonadati</taxon>
        <taxon>Bacteroidota</taxon>
        <taxon>Bacteroidia</taxon>
        <taxon>Bacteroidales</taxon>
        <taxon>Muribaculaceae</taxon>
        <taxon>Paramuribaculum</taxon>
    </lineage>
</organism>
<keyword evidence="8 16" id="KW-0472">Membrane</keyword>
<dbReference type="Proteomes" id="UP000244925">
    <property type="component" value="Unassembled WGS sequence"/>
</dbReference>
<evidence type="ECO:0000256" key="6">
    <source>
        <dbReference type="ARBA" id="ARBA00022984"/>
    </source>
</evidence>
<keyword evidence="4 16" id="KW-0812">Transmembrane</keyword>
<evidence type="ECO:0000313" key="17">
    <source>
        <dbReference type="EMBL" id="PWB06518.1"/>
    </source>
</evidence>
<comment type="similarity">
    <text evidence="11">Belongs to the SEDS family. FtsW subfamily.</text>
</comment>
<comment type="caution">
    <text evidence="17">The sequence shown here is derived from an EMBL/GenBank/DDBJ whole genome shotgun (WGS) entry which is preliminary data.</text>
</comment>
<dbReference type="GO" id="GO:0005886">
    <property type="term" value="C:plasma membrane"/>
    <property type="evidence" value="ECO:0007669"/>
    <property type="project" value="TreeGrafter"/>
</dbReference>
<keyword evidence="5" id="KW-0133">Cell shape</keyword>
<comment type="subcellular location">
    <subcellularLocation>
        <location evidence="1">Membrane</location>
        <topology evidence="1">Multi-pass membrane protein</topology>
    </subcellularLocation>
</comment>
<reference evidence="18" key="1">
    <citation type="submission" date="2018-02" db="EMBL/GenBank/DDBJ databases">
        <authorList>
            <person name="Clavel T."/>
            <person name="Strowig T."/>
        </authorList>
    </citation>
    <scope>NUCLEOTIDE SEQUENCE [LARGE SCALE GENOMIC DNA]</scope>
    <source>
        <strain evidence="18">DSM 100764</strain>
    </source>
</reference>
<evidence type="ECO:0000256" key="2">
    <source>
        <dbReference type="ARBA" id="ARBA00022676"/>
    </source>
</evidence>
<dbReference type="RefSeq" id="WP_107036620.1">
    <property type="nucleotide sequence ID" value="NZ_CAONGC010000025.1"/>
</dbReference>
<name>A0A2V1IUK4_9BACT</name>
<feature type="transmembrane region" description="Helical" evidence="16">
    <location>
        <begin position="211"/>
        <end position="229"/>
    </location>
</feature>
<dbReference type="InterPro" id="IPR001182">
    <property type="entry name" value="FtsW/RodA"/>
</dbReference>
<dbReference type="PANTHER" id="PTHR30474">
    <property type="entry name" value="CELL CYCLE PROTEIN"/>
    <property type="match status" value="1"/>
</dbReference>
<evidence type="ECO:0000256" key="8">
    <source>
        <dbReference type="ARBA" id="ARBA00023136"/>
    </source>
</evidence>
<dbReference type="PANTHER" id="PTHR30474:SF2">
    <property type="entry name" value="PEPTIDOGLYCAN GLYCOSYLTRANSFERASE FTSW-RELATED"/>
    <property type="match status" value="1"/>
</dbReference>
<dbReference type="GO" id="GO:0008360">
    <property type="term" value="P:regulation of cell shape"/>
    <property type="evidence" value="ECO:0007669"/>
    <property type="project" value="UniProtKB-KW"/>
</dbReference>
<feature type="transmembrane region" description="Helical" evidence="16">
    <location>
        <begin position="66"/>
        <end position="87"/>
    </location>
</feature>
<dbReference type="GO" id="GO:0051301">
    <property type="term" value="P:cell division"/>
    <property type="evidence" value="ECO:0007669"/>
    <property type="project" value="InterPro"/>
</dbReference>